<dbReference type="Gene3D" id="1.10.10.10">
    <property type="entry name" value="Winged helix-like DNA-binding domain superfamily/Winged helix DNA-binding domain"/>
    <property type="match status" value="1"/>
</dbReference>
<protein>
    <submittedName>
        <fullName evidence="5">MarR family winged helix-turn-helix transcriptional regulator</fullName>
    </submittedName>
</protein>
<evidence type="ECO:0000256" key="1">
    <source>
        <dbReference type="ARBA" id="ARBA00023015"/>
    </source>
</evidence>
<accession>A0ABV9YZ68</accession>
<dbReference type="PANTHER" id="PTHR33164">
    <property type="entry name" value="TRANSCRIPTIONAL REGULATOR, MARR FAMILY"/>
    <property type="match status" value="1"/>
</dbReference>
<dbReference type="InterPro" id="IPR036390">
    <property type="entry name" value="WH_DNA-bd_sf"/>
</dbReference>
<evidence type="ECO:0000256" key="3">
    <source>
        <dbReference type="ARBA" id="ARBA00023163"/>
    </source>
</evidence>
<dbReference type="PRINTS" id="PR00598">
    <property type="entry name" value="HTHMARR"/>
</dbReference>
<gene>
    <name evidence="5" type="ORF">ACFPFW_01900</name>
</gene>
<evidence type="ECO:0000313" key="5">
    <source>
        <dbReference type="EMBL" id="MFC5066768.1"/>
    </source>
</evidence>
<organism evidence="5 6">
    <name type="scientific">Flaviflagellibacter deserti</name>
    <dbReference type="NCBI Taxonomy" id="2267266"/>
    <lineage>
        <taxon>Bacteria</taxon>
        <taxon>Pseudomonadati</taxon>
        <taxon>Pseudomonadota</taxon>
        <taxon>Alphaproteobacteria</taxon>
        <taxon>Hyphomicrobiales</taxon>
        <taxon>Flaviflagellibacter</taxon>
    </lineage>
</organism>
<dbReference type="Pfam" id="PF12802">
    <property type="entry name" value="MarR_2"/>
    <property type="match status" value="1"/>
</dbReference>
<evidence type="ECO:0000313" key="6">
    <source>
        <dbReference type="Proteomes" id="UP001595796"/>
    </source>
</evidence>
<comment type="caution">
    <text evidence="5">The sequence shown here is derived from an EMBL/GenBank/DDBJ whole genome shotgun (WGS) entry which is preliminary data.</text>
</comment>
<keyword evidence="2" id="KW-0238">DNA-binding</keyword>
<dbReference type="RefSeq" id="WP_114955528.1">
    <property type="nucleotide sequence ID" value="NZ_JBHSJF010000001.1"/>
</dbReference>
<sequence length="175" mass="19531">MADVILRSTNVEAGAHRADVPNFELIELLFFAYRDFVSEADEVLERFGFGRAHHRVLHFVSRNPDLKVAELLNILKITKQSLGRVLRELVDQGFIEASEGSSDRRQRLLRATPKGEELALELSIAQSRRIKRALEASGPGTHEAAAKFLAAMINPEDSGDVAKLVRSPSMTGRRR</sequence>
<dbReference type="Proteomes" id="UP001595796">
    <property type="component" value="Unassembled WGS sequence"/>
</dbReference>
<dbReference type="InterPro" id="IPR023187">
    <property type="entry name" value="Tscrpt_reg_MarR-type_CS"/>
</dbReference>
<keyword evidence="6" id="KW-1185">Reference proteome</keyword>
<keyword evidence="1" id="KW-0805">Transcription regulation</keyword>
<proteinExistence type="predicted"/>
<dbReference type="InterPro" id="IPR039422">
    <property type="entry name" value="MarR/SlyA-like"/>
</dbReference>
<dbReference type="InterPro" id="IPR036388">
    <property type="entry name" value="WH-like_DNA-bd_sf"/>
</dbReference>
<name>A0ABV9YZ68_9HYPH</name>
<evidence type="ECO:0000256" key="2">
    <source>
        <dbReference type="ARBA" id="ARBA00023125"/>
    </source>
</evidence>
<evidence type="ECO:0000259" key="4">
    <source>
        <dbReference type="PROSITE" id="PS50995"/>
    </source>
</evidence>
<dbReference type="PROSITE" id="PS01117">
    <property type="entry name" value="HTH_MARR_1"/>
    <property type="match status" value="1"/>
</dbReference>
<dbReference type="PROSITE" id="PS50995">
    <property type="entry name" value="HTH_MARR_2"/>
    <property type="match status" value="1"/>
</dbReference>
<dbReference type="InterPro" id="IPR000835">
    <property type="entry name" value="HTH_MarR-typ"/>
</dbReference>
<feature type="domain" description="HTH marR-type" evidence="4">
    <location>
        <begin position="22"/>
        <end position="154"/>
    </location>
</feature>
<keyword evidence="3" id="KW-0804">Transcription</keyword>
<dbReference type="EMBL" id="JBHSJF010000001">
    <property type="protein sequence ID" value="MFC5066768.1"/>
    <property type="molecule type" value="Genomic_DNA"/>
</dbReference>
<dbReference type="PANTHER" id="PTHR33164:SF44">
    <property type="entry name" value="TRANSCRIPTIONAL REGULATORY PROTEIN"/>
    <property type="match status" value="1"/>
</dbReference>
<reference evidence="6" key="1">
    <citation type="journal article" date="2019" name="Int. J. Syst. Evol. Microbiol.">
        <title>The Global Catalogue of Microorganisms (GCM) 10K type strain sequencing project: providing services to taxonomists for standard genome sequencing and annotation.</title>
        <authorList>
            <consortium name="The Broad Institute Genomics Platform"/>
            <consortium name="The Broad Institute Genome Sequencing Center for Infectious Disease"/>
            <person name="Wu L."/>
            <person name="Ma J."/>
        </authorList>
    </citation>
    <scope>NUCLEOTIDE SEQUENCE [LARGE SCALE GENOMIC DNA]</scope>
    <source>
        <strain evidence="6">CGMCC 1.16444</strain>
    </source>
</reference>
<dbReference type="SUPFAM" id="SSF46785">
    <property type="entry name" value="Winged helix' DNA-binding domain"/>
    <property type="match status" value="1"/>
</dbReference>
<dbReference type="SMART" id="SM00347">
    <property type="entry name" value="HTH_MARR"/>
    <property type="match status" value="1"/>
</dbReference>